<name>A0A4P2Q2U2_SORCE</name>
<evidence type="ECO:0000259" key="1">
    <source>
        <dbReference type="Pfam" id="PF00501"/>
    </source>
</evidence>
<dbReference type="SUPFAM" id="SSF56801">
    <property type="entry name" value="Acetyl-CoA synthetase-like"/>
    <property type="match status" value="1"/>
</dbReference>
<dbReference type="InterPro" id="IPR050237">
    <property type="entry name" value="ATP-dep_AMP-bd_enzyme"/>
</dbReference>
<reference evidence="2 3" key="1">
    <citation type="submission" date="2015-09" db="EMBL/GenBank/DDBJ databases">
        <title>Sorangium comparison.</title>
        <authorList>
            <person name="Zaburannyi N."/>
            <person name="Bunk B."/>
            <person name="Overmann J."/>
            <person name="Mueller R."/>
        </authorList>
    </citation>
    <scope>NUCLEOTIDE SEQUENCE [LARGE SCALE GENOMIC DNA]</scope>
    <source>
        <strain evidence="2 3">So ceGT47</strain>
    </source>
</reference>
<dbReference type="PANTHER" id="PTHR43767:SF1">
    <property type="entry name" value="NONRIBOSOMAL PEPTIDE SYNTHASE PES1 (EUROFUNG)-RELATED"/>
    <property type="match status" value="1"/>
</dbReference>
<proteinExistence type="predicted"/>
<evidence type="ECO:0000313" key="2">
    <source>
        <dbReference type="EMBL" id="AUX23288.1"/>
    </source>
</evidence>
<gene>
    <name evidence="2" type="ORF">SOCEGT47_038110</name>
</gene>
<protein>
    <recommendedName>
        <fullName evidence="1">AMP-dependent synthetase/ligase domain-containing protein</fullName>
    </recommendedName>
</protein>
<organism evidence="2 3">
    <name type="scientific">Sorangium cellulosum</name>
    <name type="common">Polyangium cellulosum</name>
    <dbReference type="NCBI Taxonomy" id="56"/>
    <lineage>
        <taxon>Bacteria</taxon>
        <taxon>Pseudomonadati</taxon>
        <taxon>Myxococcota</taxon>
        <taxon>Polyangia</taxon>
        <taxon>Polyangiales</taxon>
        <taxon>Polyangiaceae</taxon>
        <taxon>Sorangium</taxon>
    </lineage>
</organism>
<dbReference type="Proteomes" id="UP000295781">
    <property type="component" value="Chromosome"/>
</dbReference>
<feature type="domain" description="AMP-dependent synthetase/ligase" evidence="1">
    <location>
        <begin position="86"/>
        <end position="181"/>
    </location>
</feature>
<dbReference type="PANTHER" id="PTHR43767">
    <property type="entry name" value="LONG-CHAIN-FATTY-ACID--COA LIGASE"/>
    <property type="match status" value="1"/>
</dbReference>
<dbReference type="InterPro" id="IPR000873">
    <property type="entry name" value="AMP-dep_synth/lig_dom"/>
</dbReference>
<dbReference type="InterPro" id="IPR042099">
    <property type="entry name" value="ANL_N_sf"/>
</dbReference>
<accession>A0A4P2Q2U2</accession>
<dbReference type="Pfam" id="PF00501">
    <property type="entry name" value="AMP-binding"/>
    <property type="match status" value="1"/>
</dbReference>
<dbReference type="Gene3D" id="3.40.50.12780">
    <property type="entry name" value="N-terminal domain of ligase-like"/>
    <property type="match status" value="1"/>
</dbReference>
<sequence>MTMEEPRAPVPDPERLDLRAFVGTLRAGEADGAFLGALLPATYEAPERFRRALYAHAARRPGGLKSRPGEGYDVYHDCVVAHLGRRRRALVSVGAAGDQEVSYESLHLRAGALAAAWQSAGVAPGQAVAVVLPPSVEHVVALLAALRLGAVISALPPLGPAFVQHRLARLAPDHVVIAERHRHLAAQGEAALLPLAAAPRGEGAPPPSHWYAPDAPAARLLSVFGDPAAAPVELTAAALHEALLRDGLLVLGLDEADTLAAPGLDPAQHAPHLALAALAAGAACAEIAPGDAEADPRLLERAGVTVLGVSRRLRDAVLRGGAPAVPRSARAWFRSLTEVVEPERWDAFARALWARKVPGFGVAGAAAAAGVHLFSPPSPPSPTSLVPRVWPAPGRPWLLAELAAGALPALNAAGMYTPLRDGAPDLAGLPRLVLVREPDGFTLAGAVDVGRDAHAYPTAEVARVVEREPLVRHAAVVVSPGRAPSDAKITAIAFVEGERGPDGRVALPVGPRAIAARIAREMGEPFAPDRVEIFPLRPRLLDGVADEAWCRAQYLGGALHDKARSELFVLLSRLGYILARPPGAE</sequence>
<dbReference type="AlphaFoldDB" id="A0A4P2Q2U2"/>
<dbReference type="EMBL" id="CP012670">
    <property type="protein sequence ID" value="AUX23288.1"/>
    <property type="molecule type" value="Genomic_DNA"/>
</dbReference>
<evidence type="ECO:0000313" key="3">
    <source>
        <dbReference type="Proteomes" id="UP000295781"/>
    </source>
</evidence>